<comment type="caution">
    <text evidence="1">The sequence shown here is derived from an EMBL/GenBank/DDBJ whole genome shotgun (WGS) entry which is preliminary data.</text>
</comment>
<sequence>MTYPYNAYSAPNPHFHNLMQETLTVVEPWVQNGLREAQTISTEHALREAAAITYLVGKGYYPQVAHQIVESWWHH</sequence>
<dbReference type="Proteomes" id="UP000190188">
    <property type="component" value="Unassembled WGS sequence"/>
</dbReference>
<dbReference type="RefSeq" id="WP_078497228.1">
    <property type="nucleotide sequence ID" value="NZ_MSZX01000001.1"/>
</dbReference>
<dbReference type="AlphaFoldDB" id="A0A1T2XNN8"/>
<proteinExistence type="predicted"/>
<dbReference type="EMBL" id="MSZX01000001">
    <property type="protein sequence ID" value="OPA81490.1"/>
    <property type="molecule type" value="Genomic_DNA"/>
</dbReference>
<dbReference type="OrthoDB" id="2875117at2"/>
<accession>A0A1T2XNN8</accession>
<name>A0A1T2XNN8_9BACL</name>
<evidence type="ECO:0000313" key="1">
    <source>
        <dbReference type="EMBL" id="OPA81490.1"/>
    </source>
</evidence>
<evidence type="ECO:0000313" key="2">
    <source>
        <dbReference type="Proteomes" id="UP000190188"/>
    </source>
</evidence>
<dbReference type="STRING" id="1324314.BVG16_00035"/>
<reference evidence="1 2" key="1">
    <citation type="submission" date="2017-01" db="EMBL/GenBank/DDBJ databases">
        <title>Genome analysis of Paenibacillus selenitrireducens ES3-24.</title>
        <authorList>
            <person name="Xu D."/>
            <person name="Yao R."/>
            <person name="Zheng S."/>
        </authorList>
    </citation>
    <scope>NUCLEOTIDE SEQUENCE [LARGE SCALE GENOMIC DNA]</scope>
    <source>
        <strain evidence="1 2">ES3-24</strain>
    </source>
</reference>
<gene>
    <name evidence="1" type="ORF">BVG16_00035</name>
</gene>
<protein>
    <submittedName>
        <fullName evidence="1">Uncharacterized protein</fullName>
    </submittedName>
</protein>
<keyword evidence="2" id="KW-1185">Reference proteome</keyword>
<organism evidence="1 2">
    <name type="scientific">Paenibacillus selenitireducens</name>
    <dbReference type="NCBI Taxonomy" id="1324314"/>
    <lineage>
        <taxon>Bacteria</taxon>
        <taxon>Bacillati</taxon>
        <taxon>Bacillota</taxon>
        <taxon>Bacilli</taxon>
        <taxon>Bacillales</taxon>
        <taxon>Paenibacillaceae</taxon>
        <taxon>Paenibacillus</taxon>
    </lineage>
</organism>